<evidence type="ECO:0000313" key="2">
    <source>
        <dbReference type="EMBL" id="VEP12161.1"/>
    </source>
</evidence>
<organism evidence="2 3">
    <name type="scientific">Hyella patelloides LEGE 07179</name>
    <dbReference type="NCBI Taxonomy" id="945734"/>
    <lineage>
        <taxon>Bacteria</taxon>
        <taxon>Bacillati</taxon>
        <taxon>Cyanobacteriota</taxon>
        <taxon>Cyanophyceae</taxon>
        <taxon>Pleurocapsales</taxon>
        <taxon>Hyellaceae</taxon>
        <taxon>Hyella</taxon>
    </lineage>
</organism>
<dbReference type="AlphaFoldDB" id="A0A563VL65"/>
<feature type="domain" description="Saccharopine dehydrogenase NADP binding" evidence="1">
    <location>
        <begin position="7"/>
        <end position="110"/>
    </location>
</feature>
<dbReference type="Pfam" id="PF03435">
    <property type="entry name" value="Sacchrp_dh_NADP"/>
    <property type="match status" value="1"/>
</dbReference>
<dbReference type="RefSeq" id="WP_186376029.1">
    <property type="nucleotide sequence ID" value="NZ_LR213889.1"/>
</dbReference>
<name>A0A563VL65_9CYAN</name>
<gene>
    <name evidence="2" type="ORF">H1P_1370010</name>
</gene>
<evidence type="ECO:0000259" key="1">
    <source>
        <dbReference type="Pfam" id="PF03435"/>
    </source>
</evidence>
<dbReference type="PANTHER" id="PTHR43796">
    <property type="entry name" value="CARBOXYNORSPERMIDINE SYNTHASE"/>
    <property type="match status" value="1"/>
</dbReference>
<dbReference type="InterPro" id="IPR005097">
    <property type="entry name" value="Sacchrp_dh_NADP-bd"/>
</dbReference>
<proteinExistence type="predicted"/>
<sequence>MKKNITILVLGGYGRTGKMLCRYLLKETNVNIIVAGRRLEKAEEFANKLNQEFLPNRISARYVNASNLESLRKAFYDIDFVLVAATTTKWAKQIAETALKANIDYMDIYFQQDVYPVLEIMKQRIKNSRSCFITQAGFHPGLPAAYIRKGAQYFDRYNRANVAFAMNLKIDKVDSIYEIIDAFADYKPKFFQDGIWKIGTYKDALKIDLGQLFGVKRCFPMDMKEIEPLPEMFGLQEVGVFTTGFNWFVDWFVFPLIMLSQKIKKGFLRDFWAGILTFGINQFSPKEEGVVFILEAEGEKDNKPQKLRIFSEHNSSYEFTVISVLACLNQYLDGAIRQPGLWMMGHIVTPDRLFDDMEKMGVRHEISINS</sequence>
<keyword evidence="3" id="KW-1185">Reference proteome</keyword>
<dbReference type="InterPro" id="IPR036291">
    <property type="entry name" value="NAD(P)-bd_dom_sf"/>
</dbReference>
<dbReference type="Proteomes" id="UP000320055">
    <property type="component" value="Unassembled WGS sequence"/>
</dbReference>
<dbReference type="SUPFAM" id="SSF51735">
    <property type="entry name" value="NAD(P)-binding Rossmann-fold domains"/>
    <property type="match status" value="1"/>
</dbReference>
<accession>A0A563VL65</accession>
<dbReference type="Gene3D" id="3.30.360.10">
    <property type="entry name" value="Dihydrodipicolinate Reductase, domain 2"/>
    <property type="match status" value="1"/>
</dbReference>
<evidence type="ECO:0000313" key="3">
    <source>
        <dbReference type="Proteomes" id="UP000320055"/>
    </source>
</evidence>
<dbReference type="EMBL" id="CAACVJ010000043">
    <property type="protein sequence ID" value="VEP12161.1"/>
    <property type="molecule type" value="Genomic_DNA"/>
</dbReference>
<protein>
    <recommendedName>
        <fullName evidence="1">Saccharopine dehydrogenase NADP binding domain-containing protein</fullName>
    </recommendedName>
</protein>
<reference evidence="2 3" key="1">
    <citation type="submission" date="2019-01" db="EMBL/GenBank/DDBJ databases">
        <authorList>
            <person name="Brito A."/>
        </authorList>
    </citation>
    <scope>NUCLEOTIDE SEQUENCE [LARGE SCALE GENOMIC DNA]</scope>
    <source>
        <strain evidence="2">1</strain>
    </source>
</reference>
<dbReference type="PANTHER" id="PTHR43796:SF2">
    <property type="entry name" value="CARBOXYNORSPERMIDINE SYNTHASE"/>
    <property type="match status" value="1"/>
</dbReference>
<dbReference type="Gene3D" id="3.40.50.720">
    <property type="entry name" value="NAD(P)-binding Rossmann-like Domain"/>
    <property type="match status" value="1"/>
</dbReference>